<dbReference type="SUPFAM" id="SSF54211">
    <property type="entry name" value="Ribosomal protein S5 domain 2-like"/>
    <property type="match status" value="1"/>
</dbReference>
<evidence type="ECO:0000313" key="14">
    <source>
        <dbReference type="EMBL" id="RZN57453.1"/>
    </source>
</evidence>
<dbReference type="AlphaFoldDB" id="A0A0F5EX17"/>
<comment type="function">
    <text evidence="13">A type II topoisomerase that negatively supercoils closed circular double-stranded (ds) DNA in an ATP-dependent manner to modulate DNA topology and maintain chromosomes in an underwound state. Negative supercoiling favors strand separation, and DNA replication, transcription, recombination and repair, all of which involve strand separation. Also able to catalyze the interconversion of other topological isomers of dsDNA rings, including catenanes and knotted rings. Type II topoisomerases break and join 2 DNA strands simultaneously in an ATP-dependent manner.</text>
</comment>
<dbReference type="GO" id="GO:0003677">
    <property type="term" value="F:DNA binding"/>
    <property type="evidence" value="ECO:0007669"/>
    <property type="project" value="UniProtKB-KW"/>
</dbReference>
<evidence type="ECO:0000256" key="9">
    <source>
        <dbReference type="ARBA" id="ARBA00022842"/>
    </source>
</evidence>
<feature type="binding site" evidence="13">
    <location>
        <position position="507"/>
    </location>
    <ligand>
        <name>Mg(2+)</name>
        <dbReference type="ChEBI" id="CHEBI:18420"/>
        <label>2</label>
    </ligand>
</feature>
<dbReference type="InterPro" id="IPR011557">
    <property type="entry name" value="GyrB"/>
</dbReference>
<dbReference type="Pfam" id="PF00986">
    <property type="entry name" value="DNA_gyraseB_C"/>
    <property type="match status" value="1"/>
</dbReference>
<dbReference type="InterPro" id="IPR000565">
    <property type="entry name" value="Topo_IIA_B"/>
</dbReference>
<dbReference type="InterPro" id="IPR013760">
    <property type="entry name" value="Topo_IIA-like_dom_sf"/>
</dbReference>
<dbReference type="InterPro" id="IPR020568">
    <property type="entry name" value="Ribosomal_Su5_D2-typ_SF"/>
</dbReference>
<dbReference type="InterPro" id="IPR013759">
    <property type="entry name" value="Topo_IIA_B_C"/>
</dbReference>
<keyword evidence="8 13" id="KW-0067">ATP-binding</keyword>
<keyword evidence="6 13" id="KW-0479">Metal-binding</keyword>
<dbReference type="FunFam" id="3.30.230.10:FF:000005">
    <property type="entry name" value="DNA gyrase subunit B"/>
    <property type="match status" value="1"/>
</dbReference>
<dbReference type="eggNOG" id="COG0187">
    <property type="taxonomic scope" value="Bacteria"/>
</dbReference>
<evidence type="ECO:0000256" key="10">
    <source>
        <dbReference type="ARBA" id="ARBA00023029"/>
    </source>
</evidence>
<evidence type="ECO:0000256" key="3">
    <source>
        <dbReference type="ARBA" id="ARBA00012895"/>
    </source>
</evidence>
<dbReference type="Pfam" id="PF18053">
    <property type="entry name" value="GyrB_insert"/>
    <property type="match status" value="1"/>
</dbReference>
<dbReference type="CDD" id="cd03366">
    <property type="entry name" value="TOPRIM_TopoIIA_GyrB"/>
    <property type="match status" value="1"/>
</dbReference>
<reference evidence="14 15" key="1">
    <citation type="submission" date="2018-11" db="EMBL/GenBank/DDBJ databases">
        <title>Sequencing Av. paragallinarum serogroups.</title>
        <authorList>
            <person name="Hellmuth J.E."/>
            <person name="Boucher C.E."/>
            <person name="Cason E.D."/>
        </authorList>
    </citation>
    <scope>NUCLEOTIDE SEQUENCE [LARGE SCALE GENOMIC DNA]</scope>
    <source>
        <strain evidence="14 15">SA-3</strain>
    </source>
</reference>
<evidence type="ECO:0000256" key="11">
    <source>
        <dbReference type="ARBA" id="ARBA00023125"/>
    </source>
</evidence>
<dbReference type="NCBIfam" id="TIGR01059">
    <property type="entry name" value="gyrB"/>
    <property type="match status" value="1"/>
</dbReference>
<dbReference type="PROSITE" id="PS00177">
    <property type="entry name" value="TOPOISOMERASE_II"/>
    <property type="match status" value="1"/>
</dbReference>
<dbReference type="FunFam" id="3.30.565.10:FF:000002">
    <property type="entry name" value="DNA gyrase subunit B"/>
    <property type="match status" value="1"/>
</dbReference>
<comment type="catalytic activity">
    <reaction evidence="1 13">
        <text>ATP-dependent breakage, passage and rejoining of double-stranded DNA.</text>
        <dbReference type="EC" id="5.6.2.2"/>
    </reaction>
</comment>
<dbReference type="GO" id="GO:0006261">
    <property type="term" value="P:DNA-templated DNA replication"/>
    <property type="evidence" value="ECO:0007669"/>
    <property type="project" value="UniProtKB-UniRule"/>
</dbReference>
<keyword evidence="10 13" id="KW-0799">Topoisomerase</keyword>
<dbReference type="FunFam" id="3.40.50.670:FF:000005">
    <property type="entry name" value="DNA gyrase subunit B"/>
    <property type="match status" value="1"/>
</dbReference>
<name>A0A0F5EX17_AVIPA</name>
<evidence type="ECO:0000256" key="6">
    <source>
        <dbReference type="ARBA" id="ARBA00022723"/>
    </source>
</evidence>
<keyword evidence="11" id="KW-0238">DNA-binding</keyword>
<dbReference type="InterPro" id="IPR001241">
    <property type="entry name" value="Topo_IIA"/>
</dbReference>
<dbReference type="Pfam" id="PF21249">
    <property type="entry name" value="GyrB_hook"/>
    <property type="match status" value="1"/>
</dbReference>
<dbReference type="Gene3D" id="3.40.50.670">
    <property type="match status" value="2"/>
</dbReference>
<dbReference type="Pfam" id="PF01751">
    <property type="entry name" value="Toprim"/>
    <property type="match status" value="1"/>
</dbReference>
<dbReference type="GO" id="GO:0046872">
    <property type="term" value="F:metal ion binding"/>
    <property type="evidence" value="ECO:0007669"/>
    <property type="project" value="UniProtKB-KW"/>
</dbReference>
<sequence>MSNNVPENYGASSIKVLKGLDAVRKRPGMYIGDTDDGTGLHHMVFEVVDNAIDEALAGYCSDINVIIHSDNSVSVQDDGRGIPVDIHPEEGVSAAEVIMTVLHAGGKFDDNSYKVSGGLHGVGVSVVNALSDKLQLTIRRQGHVHEQFYNLGDPQVPLTIIGETSQTGTTVRFWPSPSIFTNIEFEYDILAKRLRELSFLNSGVSINLIDERTDKRDHFHYEGGIQAFVEYLNKNKNPIHQKPFYFSTERDGIGIEVALQWNEGYQSENIHCFTNNIPQRDGGTHLAGFRAALTRTLNAYMEKSGLNKKGKNDKVETSGDDAREGLVAIISVKVPDPKFSSQTKDKLVSSEVKGAVESAMNERLQEYLEENPNDAKMIASKIIDAARAREAARKAREMTRRKGALDIAGLPGKLADCQERDPALSELYLVEGDSAGGSAKQGRNRKNQAILPLKGKILNVEKARFDKMLSSQEVGTLITALGCGIGRDEYNPDKLRYHSIIIMTDADVDGAHISTLLLTFFYRQMPELIERGHIYIAQPPLYKVKKGKNEEYIKDDEAMEQYELNIALDGAALHTTKDAPPMSGVALEKLVAEYNNVQKMIGRLSRHYPEALLKTLIYQPELTVELMQNESAVQSWAKFLVDTLVEKETSGNHYSYKLHFNSERHLHEVVLTVRTHGVDTDYVLGFQFVNGNEYARIVKLGSQLKGLLEPDAYVSRGERQHPVSSFEQAVEWLVKESRRGLMVQRYKGLGEMNPEQLWETTMDPETRTMLQVTIKDAVAADQLFTTLMGDEVEPRREFIESNALRANLDI</sequence>
<feature type="binding site" evidence="13">
    <location>
        <position position="505"/>
    </location>
    <ligand>
        <name>Mg(2+)</name>
        <dbReference type="ChEBI" id="CHEBI:18420"/>
        <label>1</label>
        <note>catalytic</note>
    </ligand>
</feature>
<dbReference type="PRINTS" id="PR01159">
    <property type="entry name" value="DNAGYRASEB"/>
</dbReference>
<dbReference type="GO" id="GO:0005524">
    <property type="term" value="F:ATP binding"/>
    <property type="evidence" value="ECO:0007669"/>
    <property type="project" value="UniProtKB-UniRule"/>
</dbReference>
<keyword evidence="7 13" id="KW-0547">Nucleotide-binding</keyword>
<dbReference type="InterPro" id="IPR006171">
    <property type="entry name" value="TOPRIM_dom"/>
</dbReference>
<comment type="caution">
    <text evidence="14">The sequence shown here is derived from an EMBL/GenBank/DDBJ whole genome shotgun (WGS) entry which is preliminary data.</text>
</comment>
<comment type="similarity">
    <text evidence="2 13">Belongs to the type II topoisomerase GyrB family.</text>
</comment>
<dbReference type="SMART" id="SM00387">
    <property type="entry name" value="HATPase_c"/>
    <property type="match status" value="1"/>
</dbReference>
<evidence type="ECO:0000256" key="1">
    <source>
        <dbReference type="ARBA" id="ARBA00000185"/>
    </source>
</evidence>
<evidence type="ECO:0000256" key="2">
    <source>
        <dbReference type="ARBA" id="ARBA00010708"/>
    </source>
</evidence>
<feature type="site" description="Interaction with DNA" evidence="13">
    <location>
        <position position="459"/>
    </location>
</feature>
<dbReference type="InterPro" id="IPR018522">
    <property type="entry name" value="TopoIIA_CS"/>
</dbReference>
<dbReference type="HAMAP" id="MF_01898">
    <property type="entry name" value="GyrB"/>
    <property type="match status" value="1"/>
</dbReference>
<accession>A0A0F5EX17</accession>
<dbReference type="InterPro" id="IPR002288">
    <property type="entry name" value="DNA_gyrase_B_C"/>
</dbReference>
<evidence type="ECO:0000256" key="4">
    <source>
        <dbReference type="ARBA" id="ARBA00019166"/>
    </source>
</evidence>
<dbReference type="NCBIfam" id="NF011501">
    <property type="entry name" value="PRK14939.1"/>
    <property type="match status" value="1"/>
</dbReference>
<dbReference type="InterPro" id="IPR014721">
    <property type="entry name" value="Ribsml_uS5_D2-typ_fold_subgr"/>
</dbReference>
<dbReference type="GO" id="GO:0006265">
    <property type="term" value="P:DNA topological change"/>
    <property type="evidence" value="ECO:0007669"/>
    <property type="project" value="UniProtKB-UniRule"/>
</dbReference>
<organism evidence="14 15">
    <name type="scientific">Avibacterium paragallinarum</name>
    <name type="common">Haemophilus gallinarum</name>
    <dbReference type="NCBI Taxonomy" id="728"/>
    <lineage>
        <taxon>Bacteria</taxon>
        <taxon>Pseudomonadati</taxon>
        <taxon>Pseudomonadota</taxon>
        <taxon>Gammaproteobacteria</taxon>
        <taxon>Pasteurellales</taxon>
        <taxon>Pasteurellaceae</taxon>
        <taxon>Avibacterium</taxon>
    </lineage>
</organism>
<keyword evidence="12 13" id="KW-0413">Isomerase</keyword>
<comment type="subcellular location">
    <subcellularLocation>
        <location evidence="13">Cytoplasm</location>
    </subcellularLocation>
</comment>
<dbReference type="InterPro" id="IPR013506">
    <property type="entry name" value="Topo_IIA_bsu_dom2"/>
</dbReference>
<dbReference type="InterPro" id="IPR049353">
    <property type="entry name" value="GyrB_hook"/>
</dbReference>
<evidence type="ECO:0000256" key="12">
    <source>
        <dbReference type="ARBA" id="ARBA00023235"/>
    </source>
</evidence>
<dbReference type="SUPFAM" id="SSF56719">
    <property type="entry name" value="Type II DNA topoisomerase"/>
    <property type="match status" value="1"/>
</dbReference>
<dbReference type="SUPFAM" id="SSF55874">
    <property type="entry name" value="ATPase domain of HSP90 chaperone/DNA topoisomerase II/histidine kinase"/>
    <property type="match status" value="1"/>
</dbReference>
<feature type="site" description="Interaction with DNA" evidence="13">
    <location>
        <position position="456"/>
    </location>
</feature>
<dbReference type="CDD" id="cd16928">
    <property type="entry name" value="HATPase_GyrB-like"/>
    <property type="match status" value="1"/>
</dbReference>
<dbReference type="FunFam" id="3.40.50.670:FF:000004">
    <property type="entry name" value="DNA gyrase subunit B"/>
    <property type="match status" value="1"/>
</dbReference>
<keyword evidence="9 13" id="KW-0460">Magnesium</keyword>
<dbReference type="Pfam" id="PF00204">
    <property type="entry name" value="DNA_gyraseB"/>
    <property type="match status" value="1"/>
</dbReference>
<dbReference type="InterPro" id="IPR003594">
    <property type="entry name" value="HATPase_dom"/>
</dbReference>
<keyword evidence="5 13" id="KW-0963">Cytoplasm</keyword>
<dbReference type="InterPro" id="IPR034160">
    <property type="entry name" value="TOPRIM_GyrB"/>
</dbReference>
<dbReference type="Pfam" id="PF02518">
    <property type="entry name" value="HATPase_c"/>
    <property type="match status" value="1"/>
</dbReference>
<dbReference type="Proteomes" id="UP000294229">
    <property type="component" value="Unassembled WGS sequence"/>
</dbReference>
<dbReference type="SMART" id="SM00433">
    <property type="entry name" value="TOP2c"/>
    <property type="match status" value="1"/>
</dbReference>
<dbReference type="InterPro" id="IPR041423">
    <property type="entry name" value="GyrB_insert"/>
</dbReference>
<dbReference type="CDD" id="cd00822">
    <property type="entry name" value="TopoII_Trans_DNA_gyrase"/>
    <property type="match status" value="1"/>
</dbReference>
<comment type="cofactor">
    <cofactor evidence="13">
        <name>Mg(2+)</name>
        <dbReference type="ChEBI" id="CHEBI:18420"/>
    </cofactor>
    <cofactor evidence="13">
        <name>Mn(2+)</name>
        <dbReference type="ChEBI" id="CHEBI:29035"/>
    </cofactor>
    <cofactor evidence="13">
        <name>Ca(2+)</name>
        <dbReference type="ChEBI" id="CHEBI:29108"/>
    </cofactor>
    <text evidence="13">Binds two Mg(2+) per subunit. The magnesium ions form salt bridges with both the protein and the DNA. Can also accept other divalent metal cations, such as Mn(2+) or Ca(2+).</text>
</comment>
<dbReference type="EC" id="5.6.2.2" evidence="3 13"/>
<dbReference type="Gene3D" id="3.10.20.690">
    <property type="match status" value="1"/>
</dbReference>
<feature type="binding site" evidence="13">
    <location>
        <position position="431"/>
    </location>
    <ligand>
        <name>Mg(2+)</name>
        <dbReference type="ChEBI" id="CHEBI:18420"/>
        <label>1</label>
        <note>catalytic</note>
    </ligand>
</feature>
<dbReference type="GO" id="GO:0005737">
    <property type="term" value="C:cytoplasm"/>
    <property type="evidence" value="ECO:0007669"/>
    <property type="project" value="UniProtKB-SubCell"/>
</dbReference>
<evidence type="ECO:0000256" key="8">
    <source>
        <dbReference type="ARBA" id="ARBA00022840"/>
    </source>
</evidence>
<dbReference type="PANTHER" id="PTHR45866:SF1">
    <property type="entry name" value="DNA GYRASE SUBUNIT B, MITOCHONDRIAL"/>
    <property type="match status" value="1"/>
</dbReference>
<dbReference type="GO" id="GO:0003918">
    <property type="term" value="F:DNA topoisomerase type II (double strand cut, ATP-hydrolyzing) activity"/>
    <property type="evidence" value="ECO:0007669"/>
    <property type="project" value="UniProtKB-UniRule"/>
</dbReference>
<dbReference type="STRING" id="728.VY92_00320"/>
<comment type="miscellaneous">
    <text evidence="13">Few gyrases are as efficient as E.coli at forming negative supercoils. Not all organisms have 2 type II topoisomerases; in organisms with a single type II topoisomerase this enzyme also has to decatenate newly replicated chromosomes.</text>
</comment>
<gene>
    <name evidence="13 14" type="primary">gyrB</name>
    <name evidence="14" type="ORF">EIG79_09060</name>
</gene>
<dbReference type="NCBIfam" id="NF004189">
    <property type="entry name" value="PRK05644.1"/>
    <property type="match status" value="1"/>
</dbReference>
<comment type="subunit">
    <text evidence="13">Heterotetramer, composed of two GyrA and two GyrB chains. In the heterotetramer, GyrA contains the active site tyrosine that forms a transient covalent intermediate with DNA, while GyrB binds cofactors and catalyzes ATP hydrolysis.</text>
</comment>
<feature type="binding site" evidence="13">
    <location>
        <position position="505"/>
    </location>
    <ligand>
        <name>Mg(2+)</name>
        <dbReference type="ChEBI" id="CHEBI:18420"/>
        <label>2</label>
    </ligand>
</feature>
<dbReference type="PROSITE" id="PS50880">
    <property type="entry name" value="TOPRIM"/>
    <property type="match status" value="1"/>
</dbReference>
<dbReference type="GO" id="GO:0005694">
    <property type="term" value="C:chromosome"/>
    <property type="evidence" value="ECO:0007669"/>
    <property type="project" value="InterPro"/>
</dbReference>
<dbReference type="EMBL" id="RQXS01000048">
    <property type="protein sequence ID" value="RZN57453.1"/>
    <property type="molecule type" value="Genomic_DNA"/>
</dbReference>
<protein>
    <recommendedName>
        <fullName evidence="4 13">DNA gyrase subunit B</fullName>
        <ecNumber evidence="3 13">5.6.2.2</ecNumber>
    </recommendedName>
</protein>
<dbReference type="Gene3D" id="3.30.230.10">
    <property type="match status" value="1"/>
</dbReference>
<evidence type="ECO:0000313" key="15">
    <source>
        <dbReference type="Proteomes" id="UP000294229"/>
    </source>
</evidence>
<dbReference type="PRINTS" id="PR00418">
    <property type="entry name" value="TPI2FAMILY"/>
</dbReference>
<dbReference type="InterPro" id="IPR036890">
    <property type="entry name" value="HATPase_C_sf"/>
</dbReference>
<dbReference type="Gene3D" id="3.30.565.10">
    <property type="entry name" value="Histidine kinase-like ATPase, C-terminal domain"/>
    <property type="match status" value="1"/>
</dbReference>
<dbReference type="OrthoDB" id="9802808at2"/>
<dbReference type="RefSeq" id="WP_046098551.1">
    <property type="nucleotide sequence ID" value="NZ_JBANLW010000035.1"/>
</dbReference>
<proteinExistence type="inferred from homology"/>
<evidence type="ECO:0000256" key="5">
    <source>
        <dbReference type="ARBA" id="ARBA00022490"/>
    </source>
</evidence>
<evidence type="ECO:0000256" key="13">
    <source>
        <dbReference type="HAMAP-Rule" id="MF_01898"/>
    </source>
</evidence>
<dbReference type="PANTHER" id="PTHR45866">
    <property type="entry name" value="DNA GYRASE/TOPOISOMERASE SUBUNIT B"/>
    <property type="match status" value="1"/>
</dbReference>
<evidence type="ECO:0000256" key="7">
    <source>
        <dbReference type="ARBA" id="ARBA00022741"/>
    </source>
</evidence>